<comment type="catalytic activity">
    <reaction evidence="3">
        <text>uridine(34) in tRNA + AH2 + O2 = 5-hydroxyuridine(34) in tRNA + A + H2O</text>
        <dbReference type="Rhea" id="RHEA:64224"/>
        <dbReference type="Rhea" id="RHEA-COMP:11727"/>
        <dbReference type="Rhea" id="RHEA-COMP:13381"/>
        <dbReference type="ChEBI" id="CHEBI:13193"/>
        <dbReference type="ChEBI" id="CHEBI:15377"/>
        <dbReference type="ChEBI" id="CHEBI:15379"/>
        <dbReference type="ChEBI" id="CHEBI:17499"/>
        <dbReference type="ChEBI" id="CHEBI:65315"/>
        <dbReference type="ChEBI" id="CHEBI:136877"/>
    </reaction>
</comment>
<dbReference type="InterPro" id="IPR036873">
    <property type="entry name" value="Rhodanese-like_dom_sf"/>
</dbReference>
<evidence type="ECO:0000256" key="3">
    <source>
        <dbReference type="HAMAP-Rule" id="MF_00469"/>
    </source>
</evidence>
<dbReference type="Pfam" id="PF17773">
    <property type="entry name" value="UPF0176_N"/>
    <property type="match status" value="1"/>
</dbReference>
<dbReference type="CDD" id="cd01518">
    <property type="entry name" value="RHOD_YceA"/>
    <property type="match status" value="1"/>
</dbReference>
<keyword evidence="2 3" id="KW-0560">Oxidoreductase</keyword>
<evidence type="ECO:0000313" key="7">
    <source>
        <dbReference type="Proteomes" id="UP000326711"/>
    </source>
</evidence>
<reference evidence="7" key="1">
    <citation type="submission" date="2019-10" db="EMBL/GenBank/DDBJ databases">
        <title>Complete genome sequence of Corynebacterium urogenitalis DSM 108747, isolated from the genital tract of a cow.</title>
        <authorList>
            <person name="Ruckert C."/>
            <person name="Ballas P."/>
            <person name="Wagener K."/>
            <person name="Drillich M."/>
            <person name="Kaempfer P."/>
            <person name="Busse H.-J."/>
            <person name="Ehling-Schulz M."/>
        </authorList>
    </citation>
    <scope>NUCLEOTIDE SEQUENCE [LARGE SCALE GENOMIC DNA]</scope>
    <source>
        <strain evidence="7">LMM 1652</strain>
    </source>
</reference>
<dbReference type="EMBL" id="CP045032">
    <property type="protein sequence ID" value="QFQ01702.1"/>
    <property type="molecule type" value="Genomic_DNA"/>
</dbReference>
<dbReference type="Proteomes" id="UP000326711">
    <property type="component" value="Chromosome"/>
</dbReference>
<evidence type="ECO:0000256" key="4">
    <source>
        <dbReference type="SAM" id="MobiDB-lite"/>
    </source>
</evidence>
<accession>A0A5J6Z668</accession>
<dbReference type="HAMAP" id="MF_00469">
    <property type="entry name" value="TrhO"/>
    <property type="match status" value="1"/>
</dbReference>
<dbReference type="InterPro" id="IPR022111">
    <property type="entry name" value="Rhodanese_C"/>
</dbReference>
<dbReference type="KEGG" id="cuo:CUROG_01510"/>
<dbReference type="Gene3D" id="3.40.250.10">
    <property type="entry name" value="Rhodanese-like domain"/>
    <property type="match status" value="1"/>
</dbReference>
<proteinExistence type="inferred from homology"/>
<feature type="domain" description="Rhodanese" evidence="5">
    <location>
        <begin position="137"/>
        <end position="232"/>
    </location>
</feature>
<dbReference type="PANTHER" id="PTHR43268:SF6">
    <property type="entry name" value="THIOSULFATE SULFURTRANSFERASE_RHODANESE-LIKE DOMAIN-CONTAINING PROTEIN 2"/>
    <property type="match status" value="1"/>
</dbReference>
<dbReference type="EC" id="1.14.-.-" evidence="3"/>
<dbReference type="AlphaFoldDB" id="A0A5J6Z668"/>
<sequence length="342" mass="36844">MGNSYTDLHESRILLYYCFTPIADPTAIMLWQRALCEKLGLTGRILISKHGINGTVGGTIASCKAYTKATRQYPGFKKMEFKWSEGGAEDFPKLSVKVRDEIVAFGAPEELKVDENGVVGGGVHLKPQQVNDLVAERGDEVVFFDGRNAMEAEIGKFKNAVVPDVNTTHDFIRELESGKYDWMKDKPVVSYCTGGIRCEILSSLMKNRGFEEVYQIDGGIVRYGEQFGDDGLWEGSLYVFDKRMHMEFSDHSKQLGYCQHCGADTNLFHNCINGSCRKQILLCDDCAASTATAHCGAEECASVASETSGAAEATGASETGGAAEATGASGAAGVTGTSGVSS</sequence>
<organism evidence="6 7">
    <name type="scientific">Corynebacterium urogenitale</name>
    <dbReference type="NCBI Taxonomy" id="2487892"/>
    <lineage>
        <taxon>Bacteria</taxon>
        <taxon>Bacillati</taxon>
        <taxon>Actinomycetota</taxon>
        <taxon>Actinomycetes</taxon>
        <taxon>Mycobacteriales</taxon>
        <taxon>Corynebacteriaceae</taxon>
        <taxon>Corynebacterium</taxon>
    </lineage>
</organism>
<protein>
    <recommendedName>
        <fullName evidence="3">tRNA uridine(34) hydroxylase</fullName>
        <ecNumber evidence="3">1.14.-.-</ecNumber>
    </recommendedName>
    <alternativeName>
        <fullName evidence="3">tRNA hydroxylation protein O</fullName>
    </alternativeName>
</protein>
<dbReference type="GO" id="GO:0016740">
    <property type="term" value="F:transferase activity"/>
    <property type="evidence" value="ECO:0007669"/>
    <property type="project" value="UniProtKB-KW"/>
</dbReference>
<dbReference type="PANTHER" id="PTHR43268">
    <property type="entry name" value="THIOSULFATE SULFURTRANSFERASE/RHODANESE-LIKE DOMAIN-CONTAINING PROTEIN 2"/>
    <property type="match status" value="1"/>
</dbReference>
<name>A0A5J6Z668_9CORY</name>
<keyword evidence="6" id="KW-0808">Transferase</keyword>
<dbReference type="Pfam" id="PF00581">
    <property type="entry name" value="Rhodanese"/>
    <property type="match status" value="1"/>
</dbReference>
<evidence type="ECO:0000259" key="5">
    <source>
        <dbReference type="PROSITE" id="PS50206"/>
    </source>
</evidence>
<feature type="region of interest" description="Disordered" evidence="4">
    <location>
        <begin position="311"/>
        <end position="342"/>
    </location>
</feature>
<evidence type="ECO:0000313" key="6">
    <source>
        <dbReference type="EMBL" id="QFQ01702.1"/>
    </source>
</evidence>
<gene>
    <name evidence="3" type="primary">trhO</name>
    <name evidence="6" type="ORF">CUROG_01510</name>
</gene>
<dbReference type="InterPro" id="IPR001763">
    <property type="entry name" value="Rhodanese-like_dom"/>
</dbReference>
<keyword evidence="1 3" id="KW-0819">tRNA processing</keyword>
<dbReference type="SMART" id="SM00450">
    <property type="entry name" value="RHOD"/>
    <property type="match status" value="1"/>
</dbReference>
<dbReference type="InterPro" id="IPR020936">
    <property type="entry name" value="TrhO"/>
</dbReference>
<comment type="similarity">
    <text evidence="3">Belongs to the TrhO family.</text>
</comment>
<dbReference type="PROSITE" id="PS50206">
    <property type="entry name" value="RHODANESE_3"/>
    <property type="match status" value="1"/>
</dbReference>
<evidence type="ECO:0000256" key="1">
    <source>
        <dbReference type="ARBA" id="ARBA00022694"/>
    </source>
</evidence>
<keyword evidence="7" id="KW-1185">Reference proteome</keyword>
<dbReference type="GO" id="GO:0006400">
    <property type="term" value="P:tRNA modification"/>
    <property type="evidence" value="ECO:0007669"/>
    <property type="project" value="UniProtKB-UniRule"/>
</dbReference>
<comment type="function">
    <text evidence="3">Catalyzes oxygen-dependent 5-hydroxyuridine (ho5U) modification at position 34 in tRNAs.</text>
</comment>
<dbReference type="GO" id="GO:0016705">
    <property type="term" value="F:oxidoreductase activity, acting on paired donors, with incorporation or reduction of molecular oxygen"/>
    <property type="evidence" value="ECO:0007669"/>
    <property type="project" value="UniProtKB-UniRule"/>
</dbReference>
<dbReference type="SUPFAM" id="SSF52821">
    <property type="entry name" value="Rhodanese/Cell cycle control phosphatase"/>
    <property type="match status" value="1"/>
</dbReference>
<dbReference type="Gene3D" id="3.30.70.100">
    <property type="match status" value="1"/>
</dbReference>
<evidence type="ECO:0000256" key="2">
    <source>
        <dbReference type="ARBA" id="ARBA00023002"/>
    </source>
</evidence>
<dbReference type="Pfam" id="PF12368">
    <property type="entry name" value="Rhodanese_C"/>
    <property type="match status" value="1"/>
</dbReference>
<dbReference type="NCBIfam" id="NF001134">
    <property type="entry name" value="PRK00142.1-2"/>
    <property type="match status" value="1"/>
</dbReference>
<dbReference type="InterPro" id="IPR040503">
    <property type="entry name" value="TRHO_N"/>
</dbReference>
<dbReference type="OrthoDB" id="9778326at2"/>